<dbReference type="GeneID" id="114504788"/>
<evidence type="ECO:0000256" key="1">
    <source>
        <dbReference type="ARBA" id="ARBA00022679"/>
    </source>
</evidence>
<keyword evidence="5" id="KW-0547">Nucleotide-binding</keyword>
<feature type="domain" description="UBC core" evidence="6">
    <location>
        <begin position="5"/>
        <end position="151"/>
    </location>
</feature>
<dbReference type="PROSITE" id="PS00183">
    <property type="entry name" value="UBC_1"/>
    <property type="match status" value="1"/>
</dbReference>
<dbReference type="Proteomes" id="UP000504628">
    <property type="component" value="Chromosome X"/>
</dbReference>
<evidence type="ECO:0000256" key="2">
    <source>
        <dbReference type="ARBA" id="ARBA00022786"/>
    </source>
</evidence>
<dbReference type="RefSeq" id="XP_028378456.2">
    <property type="nucleotide sequence ID" value="XM_028522655.2"/>
</dbReference>
<evidence type="ECO:0000256" key="4">
    <source>
        <dbReference type="PROSITE-ProRule" id="PRU10133"/>
    </source>
</evidence>
<evidence type="ECO:0000313" key="7">
    <source>
        <dbReference type="Proteomes" id="UP000504628"/>
    </source>
</evidence>
<dbReference type="InterPro" id="IPR000608">
    <property type="entry name" value="UBC"/>
</dbReference>
<gene>
    <name evidence="8" type="primary">LOC114504788</name>
</gene>
<dbReference type="InParanoid" id="A0A6J2MGL7"/>
<keyword evidence="5" id="KW-0067">ATP-binding</keyword>
<evidence type="ECO:0000256" key="5">
    <source>
        <dbReference type="RuleBase" id="RU362109"/>
    </source>
</evidence>
<comment type="pathway">
    <text evidence="3">Protein modification.</text>
</comment>
<name>A0A6J2MGL7_9CHIR</name>
<evidence type="ECO:0000256" key="3">
    <source>
        <dbReference type="ARBA" id="ARBA00043952"/>
    </source>
</evidence>
<dbReference type="Pfam" id="PF00179">
    <property type="entry name" value="UQ_con"/>
    <property type="match status" value="1"/>
</dbReference>
<reference evidence="8" key="1">
    <citation type="submission" date="2025-08" db="UniProtKB">
        <authorList>
            <consortium name="RefSeq"/>
        </authorList>
    </citation>
    <scope>IDENTIFICATION</scope>
    <source>
        <tissue evidence="8">Muscle</tissue>
    </source>
</reference>
<dbReference type="GO" id="GO:0005524">
    <property type="term" value="F:ATP binding"/>
    <property type="evidence" value="ECO:0007669"/>
    <property type="project" value="UniProtKB-UniRule"/>
</dbReference>
<keyword evidence="7" id="KW-1185">Reference proteome</keyword>
<feature type="active site" description="Glycyl thioester intermediate" evidence="4">
    <location>
        <position position="89"/>
    </location>
</feature>
<organism evidence="7 8">
    <name type="scientific">Phyllostomus discolor</name>
    <name type="common">pale spear-nosed bat</name>
    <dbReference type="NCBI Taxonomy" id="89673"/>
    <lineage>
        <taxon>Eukaryota</taxon>
        <taxon>Metazoa</taxon>
        <taxon>Chordata</taxon>
        <taxon>Craniata</taxon>
        <taxon>Vertebrata</taxon>
        <taxon>Euteleostomi</taxon>
        <taxon>Mammalia</taxon>
        <taxon>Eutheria</taxon>
        <taxon>Laurasiatheria</taxon>
        <taxon>Chiroptera</taxon>
        <taxon>Yangochiroptera</taxon>
        <taxon>Phyllostomidae</taxon>
        <taxon>Phyllostominae</taxon>
        <taxon>Phyllostomus</taxon>
    </lineage>
</organism>
<proteinExistence type="inferred from homology"/>
<dbReference type="SMART" id="SM00212">
    <property type="entry name" value="UBCc"/>
    <property type="match status" value="1"/>
</dbReference>
<evidence type="ECO:0000259" key="6">
    <source>
        <dbReference type="PROSITE" id="PS50127"/>
    </source>
</evidence>
<dbReference type="PANTHER" id="PTHR24068">
    <property type="entry name" value="UBIQUITIN-CONJUGATING ENZYME E2"/>
    <property type="match status" value="1"/>
</dbReference>
<protein>
    <submittedName>
        <fullName evidence="8">Ubiquitin-conjugating enzyme E2 D2-like</fullName>
    </submittedName>
</protein>
<dbReference type="AlphaFoldDB" id="A0A6J2MGL7"/>
<dbReference type="KEGG" id="pdic:114504788"/>
<evidence type="ECO:0000313" key="8">
    <source>
        <dbReference type="RefSeq" id="XP_028378456.2"/>
    </source>
</evidence>
<dbReference type="InterPro" id="IPR023313">
    <property type="entry name" value="UBQ-conjugating_AS"/>
</dbReference>
<dbReference type="Gene3D" id="3.10.110.10">
    <property type="entry name" value="Ubiquitin Conjugating Enzyme"/>
    <property type="match status" value="1"/>
</dbReference>
<dbReference type="FunFam" id="3.10.110.10:FF:000002">
    <property type="entry name" value="Ubiquitin-conjugating enzyme E2 D3"/>
    <property type="match status" value="1"/>
</dbReference>
<dbReference type="OrthoDB" id="9773145at2759"/>
<comment type="similarity">
    <text evidence="5">Belongs to the ubiquitin-conjugating enzyme family.</text>
</comment>
<dbReference type="GO" id="GO:0016740">
    <property type="term" value="F:transferase activity"/>
    <property type="evidence" value="ECO:0007669"/>
    <property type="project" value="UniProtKB-KW"/>
</dbReference>
<dbReference type="InterPro" id="IPR016135">
    <property type="entry name" value="UBQ-conjugating_enzyme/RWD"/>
</dbReference>
<dbReference type="PROSITE" id="PS50127">
    <property type="entry name" value="UBC_2"/>
    <property type="match status" value="1"/>
</dbReference>
<accession>A0A6J2MGL7</accession>
<dbReference type="SUPFAM" id="SSF54495">
    <property type="entry name" value="UBC-like"/>
    <property type="match status" value="1"/>
</dbReference>
<keyword evidence="1" id="KW-0808">Transferase</keyword>
<keyword evidence="2 5" id="KW-0833">Ubl conjugation pathway</keyword>
<sequence>MNHYRALMRLHNELMDITKDPPPMCSAGPVNDDMFTWRGSVMGQDDSPYEGGVFSLSIHFPCNYPFKPPRIYFTTRIYHPNINKRGNICLDILKSQWSPALTISKVLLSISSILCDPNPKDALVPSIARMYLKDRDNYNSIARAWTRKYAM</sequence>